<feature type="binding site" evidence="8">
    <location>
        <begin position="152"/>
        <end position="153"/>
    </location>
    <ligand>
        <name>L-glutamine</name>
        <dbReference type="ChEBI" id="CHEBI:58359"/>
    </ligand>
</feature>
<feature type="binding site" evidence="8">
    <location>
        <begin position="59"/>
        <end position="61"/>
    </location>
    <ligand>
        <name>L-glutamine</name>
        <dbReference type="ChEBI" id="CHEBI:58359"/>
    </ligand>
</feature>
<comment type="similarity">
    <text evidence="1">Belongs to the glutaminase PdxT/SNO family.</text>
</comment>
<dbReference type="Proteomes" id="UP000750334">
    <property type="component" value="Unassembled WGS sequence"/>
</dbReference>
<dbReference type="NCBIfam" id="TIGR03800">
    <property type="entry name" value="PLP_synth_Pdx2"/>
    <property type="match status" value="1"/>
</dbReference>
<dbReference type="EC" id="3.5.1.2" evidence="2"/>
<evidence type="ECO:0000256" key="8">
    <source>
        <dbReference type="PIRSR" id="PIRSR005639-2"/>
    </source>
</evidence>
<dbReference type="GO" id="GO:0004359">
    <property type="term" value="F:glutaminase activity"/>
    <property type="evidence" value="ECO:0007669"/>
    <property type="project" value="UniProtKB-EC"/>
</dbReference>
<dbReference type="AlphaFoldDB" id="A0A9P6WDH7"/>
<dbReference type="Gene3D" id="3.40.50.880">
    <property type="match status" value="1"/>
</dbReference>
<feature type="active site" description="Charge relay system" evidence="7">
    <location>
        <position position="200"/>
    </location>
</feature>
<dbReference type="PROSITE" id="PS51273">
    <property type="entry name" value="GATASE_TYPE_1"/>
    <property type="match status" value="1"/>
</dbReference>
<keyword evidence="10" id="KW-1185">Reference proteome</keyword>
<dbReference type="SUPFAM" id="SSF52317">
    <property type="entry name" value="Class I glutamine amidotransferase-like"/>
    <property type="match status" value="1"/>
</dbReference>
<dbReference type="GO" id="GO:0042823">
    <property type="term" value="P:pyridoxal phosphate biosynthetic process"/>
    <property type="evidence" value="ECO:0007669"/>
    <property type="project" value="InterPro"/>
</dbReference>
<dbReference type="EMBL" id="PUHR01000026">
    <property type="protein sequence ID" value="KAG0670197.1"/>
    <property type="molecule type" value="Genomic_DNA"/>
</dbReference>
<evidence type="ECO:0000256" key="7">
    <source>
        <dbReference type="PIRSR" id="PIRSR005639-1"/>
    </source>
</evidence>
<gene>
    <name evidence="9" type="primary">SNO3</name>
    <name evidence="9" type="ORF">C6P45_002670</name>
</gene>
<evidence type="ECO:0000313" key="9">
    <source>
        <dbReference type="EMBL" id="KAG0670197.1"/>
    </source>
</evidence>
<reference evidence="9 10" key="1">
    <citation type="submission" date="2020-11" db="EMBL/GenBank/DDBJ databases">
        <title>Kefir isolates.</title>
        <authorList>
            <person name="Marcisauskas S."/>
            <person name="Kim Y."/>
            <person name="Blasche S."/>
        </authorList>
    </citation>
    <scope>NUCLEOTIDE SEQUENCE [LARGE SCALE GENOMIC DNA]</scope>
    <source>
        <strain evidence="9 10">OG2</strain>
    </source>
</reference>
<dbReference type="InterPro" id="IPR029062">
    <property type="entry name" value="Class_I_gatase-like"/>
</dbReference>
<feature type="binding site" evidence="8">
    <location>
        <position position="121"/>
    </location>
    <ligand>
        <name>L-glutamine</name>
        <dbReference type="ChEBI" id="CHEBI:58359"/>
    </ligand>
</feature>
<accession>A0A9P6WDH7</accession>
<feature type="active site" description="Nucleophile" evidence="7">
    <location>
        <position position="92"/>
    </location>
</feature>
<name>A0A9P6WDH7_MAUEX</name>
<feature type="active site" description="Charge relay system" evidence="7">
    <location>
        <position position="198"/>
    </location>
</feature>
<dbReference type="GO" id="GO:0016829">
    <property type="term" value="F:lyase activity"/>
    <property type="evidence" value="ECO:0007669"/>
    <property type="project" value="UniProtKB-KW"/>
</dbReference>
<dbReference type="GO" id="GO:0008614">
    <property type="term" value="P:pyridoxine metabolic process"/>
    <property type="evidence" value="ECO:0007669"/>
    <property type="project" value="TreeGrafter"/>
</dbReference>
<evidence type="ECO:0000256" key="4">
    <source>
        <dbReference type="ARBA" id="ARBA00022962"/>
    </source>
</evidence>
<evidence type="ECO:0000256" key="6">
    <source>
        <dbReference type="ARBA" id="ARBA00049534"/>
    </source>
</evidence>
<evidence type="ECO:0000256" key="3">
    <source>
        <dbReference type="ARBA" id="ARBA00022801"/>
    </source>
</evidence>
<dbReference type="PROSITE" id="PS51130">
    <property type="entry name" value="PDXT_SNO_2"/>
    <property type="match status" value="1"/>
</dbReference>
<dbReference type="InterPro" id="IPR002161">
    <property type="entry name" value="PdxT/SNO"/>
</dbReference>
<protein>
    <recommendedName>
        <fullName evidence="2">glutaminase</fullName>
        <ecNumber evidence="2">3.5.1.2</ecNumber>
    </recommendedName>
</protein>
<evidence type="ECO:0000256" key="2">
    <source>
        <dbReference type="ARBA" id="ARBA00012918"/>
    </source>
</evidence>
<organism evidence="9 10">
    <name type="scientific">Maudiozyma exigua</name>
    <name type="common">Yeast</name>
    <name type="synonym">Kazachstania exigua</name>
    <dbReference type="NCBI Taxonomy" id="34358"/>
    <lineage>
        <taxon>Eukaryota</taxon>
        <taxon>Fungi</taxon>
        <taxon>Dikarya</taxon>
        <taxon>Ascomycota</taxon>
        <taxon>Saccharomycotina</taxon>
        <taxon>Saccharomycetes</taxon>
        <taxon>Saccharomycetales</taxon>
        <taxon>Saccharomycetaceae</taxon>
        <taxon>Maudiozyma</taxon>
    </lineage>
</organism>
<dbReference type="PANTHER" id="PTHR31559">
    <property type="entry name" value="PYRIDOXAL 5'-PHOSPHATE SYNTHASE SUBUNIT SNO"/>
    <property type="match status" value="1"/>
</dbReference>
<keyword evidence="5" id="KW-0456">Lyase</keyword>
<dbReference type="OrthoDB" id="2039at2759"/>
<dbReference type="GO" id="GO:1903600">
    <property type="term" value="C:glutaminase complex"/>
    <property type="evidence" value="ECO:0007669"/>
    <property type="project" value="TreeGrafter"/>
</dbReference>
<dbReference type="InterPro" id="IPR021196">
    <property type="entry name" value="PdxT/SNO_CS"/>
</dbReference>
<dbReference type="PANTHER" id="PTHR31559:SF0">
    <property type="entry name" value="PYRIDOXAL 5'-PHOSPHATE SYNTHASE SUBUNIT SNO1-RELATED"/>
    <property type="match status" value="1"/>
</dbReference>
<sequence length="220" mass="25182">MSETRCIGVLALQGAFIEHVHHLQRCIDKFSDYDKAIRVTTVRTAQELWQCDGLVIPGGESTAMSLIAQRTNLYDDLYRFVHDPNKCIWGTCAGLIFISDNLMTQGNLINTLKLLHVTVKRNAFGRQAQSFIQKCDFSNFIDNCNDFPATFIRAPVIDEILDPENVEVLYRLDKPDCPQDGLIVAVKQNDNILATSFHPELAEDDLRFHDYFIREFILKR</sequence>
<evidence type="ECO:0000256" key="5">
    <source>
        <dbReference type="ARBA" id="ARBA00023239"/>
    </source>
</evidence>
<comment type="caution">
    <text evidence="9">The sequence shown here is derived from an EMBL/GenBank/DDBJ whole genome shotgun (WGS) entry which is preliminary data.</text>
</comment>
<evidence type="ECO:0000313" key="10">
    <source>
        <dbReference type="Proteomes" id="UP000750334"/>
    </source>
</evidence>
<dbReference type="GO" id="GO:0005829">
    <property type="term" value="C:cytosol"/>
    <property type="evidence" value="ECO:0007669"/>
    <property type="project" value="TreeGrafter"/>
</dbReference>
<dbReference type="PIRSF" id="PIRSF005639">
    <property type="entry name" value="Glut_amidoT_SNO"/>
    <property type="match status" value="1"/>
</dbReference>
<dbReference type="CDD" id="cd01749">
    <property type="entry name" value="GATase1_PB"/>
    <property type="match status" value="1"/>
</dbReference>
<comment type="catalytic activity">
    <reaction evidence="6">
        <text>L-glutamine + H2O = L-glutamate + NH4(+)</text>
        <dbReference type="Rhea" id="RHEA:15889"/>
        <dbReference type="ChEBI" id="CHEBI:15377"/>
        <dbReference type="ChEBI" id="CHEBI:28938"/>
        <dbReference type="ChEBI" id="CHEBI:29985"/>
        <dbReference type="ChEBI" id="CHEBI:58359"/>
        <dbReference type="EC" id="3.5.1.2"/>
    </reaction>
</comment>
<evidence type="ECO:0000256" key="1">
    <source>
        <dbReference type="ARBA" id="ARBA00008345"/>
    </source>
</evidence>
<dbReference type="Pfam" id="PF01174">
    <property type="entry name" value="SNO"/>
    <property type="match status" value="1"/>
</dbReference>
<dbReference type="PROSITE" id="PS01236">
    <property type="entry name" value="PDXT_SNO_1"/>
    <property type="match status" value="1"/>
</dbReference>
<keyword evidence="4 9" id="KW-0315">Glutamine amidotransferase</keyword>
<keyword evidence="3" id="KW-0378">Hydrolase</keyword>
<proteinExistence type="inferred from homology"/>